<comment type="caution">
    <text evidence="1">The sequence shown here is derived from an EMBL/GenBank/DDBJ whole genome shotgun (WGS) entry which is preliminary data.</text>
</comment>
<accession>A0A8S4S966</accession>
<name>A0A8S4S966_9NEOP</name>
<dbReference type="Proteomes" id="UP000838756">
    <property type="component" value="Unassembled WGS sequence"/>
</dbReference>
<protein>
    <submittedName>
        <fullName evidence="1">Jg17951 protein</fullName>
    </submittedName>
</protein>
<dbReference type="AlphaFoldDB" id="A0A8S4S966"/>
<reference evidence="1" key="1">
    <citation type="submission" date="2022-03" db="EMBL/GenBank/DDBJ databases">
        <authorList>
            <person name="Lindestad O."/>
        </authorList>
    </citation>
    <scope>NUCLEOTIDE SEQUENCE</scope>
</reference>
<dbReference type="EMBL" id="CAKXAJ010025830">
    <property type="protein sequence ID" value="CAH2244475.1"/>
    <property type="molecule type" value="Genomic_DNA"/>
</dbReference>
<gene>
    <name evidence="1" type="primary">jg17951</name>
    <name evidence="1" type="ORF">PAEG_LOCUS20418</name>
</gene>
<keyword evidence="2" id="KW-1185">Reference proteome</keyword>
<organism evidence="1 2">
    <name type="scientific">Pararge aegeria aegeria</name>
    <dbReference type="NCBI Taxonomy" id="348720"/>
    <lineage>
        <taxon>Eukaryota</taxon>
        <taxon>Metazoa</taxon>
        <taxon>Ecdysozoa</taxon>
        <taxon>Arthropoda</taxon>
        <taxon>Hexapoda</taxon>
        <taxon>Insecta</taxon>
        <taxon>Pterygota</taxon>
        <taxon>Neoptera</taxon>
        <taxon>Endopterygota</taxon>
        <taxon>Lepidoptera</taxon>
        <taxon>Glossata</taxon>
        <taxon>Ditrysia</taxon>
        <taxon>Papilionoidea</taxon>
        <taxon>Nymphalidae</taxon>
        <taxon>Satyrinae</taxon>
        <taxon>Satyrini</taxon>
        <taxon>Parargina</taxon>
        <taxon>Pararge</taxon>
    </lineage>
</organism>
<evidence type="ECO:0000313" key="1">
    <source>
        <dbReference type="EMBL" id="CAH2244475.1"/>
    </source>
</evidence>
<evidence type="ECO:0000313" key="2">
    <source>
        <dbReference type="Proteomes" id="UP000838756"/>
    </source>
</evidence>
<proteinExistence type="predicted"/>
<sequence length="76" mass="8398">MDRAMLGVSLYDQINIATQNWQKAGHIALRSDERWGPKELGWRPQTGQYTLGILGGQTTSNATLKVNIPCRSGTKP</sequence>
<dbReference type="OrthoDB" id="407509at2759"/>